<sequence length="330" mass="35540">MLKREIGHSGIFVNAIGLGCMGLSEFYGPAVETRDGVALLHAAIDAGVNHFDTAQLYGMGANERLLGEAFHDRRDKVVIATKFGPVRDRQTGAFLDVDGSEANMRAAIEESLQFLKTDHVDLYYLHRVDLKTPIEETVGAMAKLVDEGKVRALGLSEASADTLRRANKVHPIAALQSEYSIFSRDIEDGSLKAVDEIGASLVAYSPLGRGLLTGSYTPDHTPQKGDFRSAATQPRFETEAFRANLELVDEVKAVAAAHNAKPAQIALAWVLGRGDNVLTIPGTTKLANLESNLAGADIGLTTSERDRLNALADRVKGARYPESRSSNINA</sequence>
<evidence type="ECO:0000313" key="4">
    <source>
        <dbReference type="Proteomes" id="UP000273675"/>
    </source>
</evidence>
<proteinExistence type="predicted"/>
<gene>
    <name evidence="3" type="ORF">C7435_1574</name>
</gene>
<dbReference type="PROSITE" id="PS51257">
    <property type="entry name" value="PROKAR_LIPOPROTEIN"/>
    <property type="match status" value="1"/>
</dbReference>
<evidence type="ECO:0000313" key="3">
    <source>
        <dbReference type="EMBL" id="RKR00368.1"/>
    </source>
</evidence>
<dbReference type="PANTHER" id="PTHR43625">
    <property type="entry name" value="AFLATOXIN B1 ALDEHYDE REDUCTASE"/>
    <property type="match status" value="1"/>
</dbReference>
<dbReference type="Pfam" id="PF00248">
    <property type="entry name" value="Aldo_ket_red"/>
    <property type="match status" value="1"/>
</dbReference>
<accession>A0A495DDI2</accession>
<feature type="domain" description="NADP-dependent oxidoreductase" evidence="2">
    <location>
        <begin position="16"/>
        <end position="311"/>
    </location>
</feature>
<dbReference type="Gene3D" id="3.20.20.100">
    <property type="entry name" value="NADP-dependent oxidoreductase domain"/>
    <property type="match status" value="1"/>
</dbReference>
<dbReference type="GO" id="GO:0016491">
    <property type="term" value="F:oxidoreductase activity"/>
    <property type="evidence" value="ECO:0007669"/>
    <property type="project" value="UniProtKB-KW"/>
</dbReference>
<dbReference type="InterPro" id="IPR023210">
    <property type="entry name" value="NADP_OxRdtase_dom"/>
</dbReference>
<evidence type="ECO:0000259" key="2">
    <source>
        <dbReference type="Pfam" id="PF00248"/>
    </source>
</evidence>
<dbReference type="RefSeq" id="WP_121210678.1">
    <property type="nucleotide sequence ID" value="NZ_RBIM01000003.1"/>
</dbReference>
<dbReference type="InterPro" id="IPR050791">
    <property type="entry name" value="Aldo-Keto_reductase"/>
</dbReference>
<evidence type="ECO:0000256" key="1">
    <source>
        <dbReference type="ARBA" id="ARBA00023002"/>
    </source>
</evidence>
<dbReference type="PANTHER" id="PTHR43625:SF40">
    <property type="entry name" value="ALDO-KETO REDUCTASE YAKC [NADP(+)]"/>
    <property type="match status" value="1"/>
</dbReference>
<reference evidence="3 4" key="1">
    <citation type="submission" date="2018-10" db="EMBL/GenBank/DDBJ databases">
        <title>Genomic Encyclopedia of Type Strains, Phase IV (KMG-IV): sequencing the most valuable type-strain genomes for metagenomic binning, comparative biology and taxonomic classification.</title>
        <authorList>
            <person name="Goeker M."/>
        </authorList>
    </citation>
    <scope>NUCLEOTIDE SEQUENCE [LARGE SCALE GENOMIC DNA]</scope>
    <source>
        <strain evidence="3 4">DSM 4734</strain>
    </source>
</reference>
<organism evidence="3 4">
    <name type="scientific">Maricaulis maris</name>
    <dbReference type="NCBI Taxonomy" id="74318"/>
    <lineage>
        <taxon>Bacteria</taxon>
        <taxon>Pseudomonadati</taxon>
        <taxon>Pseudomonadota</taxon>
        <taxon>Alphaproteobacteria</taxon>
        <taxon>Maricaulales</taxon>
        <taxon>Maricaulaceae</taxon>
        <taxon>Maricaulis</taxon>
    </lineage>
</organism>
<dbReference type="CDD" id="cd19076">
    <property type="entry name" value="AKR_AKR13A_13D"/>
    <property type="match status" value="1"/>
</dbReference>
<name>A0A495DDI2_9PROT</name>
<dbReference type="OrthoDB" id="9803483at2"/>
<dbReference type="GO" id="GO:0005737">
    <property type="term" value="C:cytoplasm"/>
    <property type="evidence" value="ECO:0007669"/>
    <property type="project" value="TreeGrafter"/>
</dbReference>
<keyword evidence="1" id="KW-0560">Oxidoreductase</keyword>
<dbReference type="AlphaFoldDB" id="A0A495DDI2"/>
<comment type="caution">
    <text evidence="3">The sequence shown here is derived from an EMBL/GenBank/DDBJ whole genome shotgun (WGS) entry which is preliminary data.</text>
</comment>
<dbReference type="InterPro" id="IPR036812">
    <property type="entry name" value="NAD(P)_OxRdtase_dom_sf"/>
</dbReference>
<dbReference type="Proteomes" id="UP000273675">
    <property type="component" value="Unassembled WGS sequence"/>
</dbReference>
<dbReference type="SUPFAM" id="SSF51430">
    <property type="entry name" value="NAD(P)-linked oxidoreductase"/>
    <property type="match status" value="1"/>
</dbReference>
<protein>
    <submittedName>
        <fullName evidence="3">Aryl-alcohol dehydrogenase-like predicted oxidoreductase</fullName>
    </submittedName>
</protein>
<dbReference type="EMBL" id="RBIM01000003">
    <property type="protein sequence ID" value="RKR00368.1"/>
    <property type="molecule type" value="Genomic_DNA"/>
</dbReference>